<proteinExistence type="predicted"/>
<dbReference type="Proteomes" id="UP000314294">
    <property type="component" value="Unassembled WGS sequence"/>
</dbReference>
<evidence type="ECO:0000313" key="2">
    <source>
        <dbReference type="Proteomes" id="UP000314294"/>
    </source>
</evidence>
<reference evidence="1 2" key="1">
    <citation type="submission" date="2019-03" db="EMBL/GenBank/DDBJ databases">
        <title>First draft genome of Liparis tanakae, snailfish: a comprehensive survey of snailfish specific genes.</title>
        <authorList>
            <person name="Kim W."/>
            <person name="Song I."/>
            <person name="Jeong J.-H."/>
            <person name="Kim D."/>
            <person name="Kim S."/>
            <person name="Ryu S."/>
            <person name="Song J.Y."/>
            <person name="Lee S.K."/>
        </authorList>
    </citation>
    <scope>NUCLEOTIDE SEQUENCE [LARGE SCALE GENOMIC DNA]</scope>
    <source>
        <tissue evidence="1">Muscle</tissue>
    </source>
</reference>
<dbReference type="AlphaFoldDB" id="A0A4Z2IIX6"/>
<sequence length="160" mass="17962">MLYCSSRWAFSDRAPVFSRTRALTWLCSSFTCSRQTHTRFRELNDFRLLLSESIHANRQFLLFCSEALHRLGELASSISRSMMVLRSSSVFLPDSASLALGDMLRQMCLLPLHFLFSELNVDQKLLDPGRQGSVLLIQGLDQVLLGEGENGCILSSGTGR</sequence>
<gene>
    <name evidence="1" type="ORF">EYF80_012009</name>
</gene>
<dbReference type="EMBL" id="SRLO01000080">
    <property type="protein sequence ID" value="TNN77711.1"/>
    <property type="molecule type" value="Genomic_DNA"/>
</dbReference>
<organism evidence="1 2">
    <name type="scientific">Liparis tanakae</name>
    <name type="common">Tanaka's snailfish</name>
    <dbReference type="NCBI Taxonomy" id="230148"/>
    <lineage>
        <taxon>Eukaryota</taxon>
        <taxon>Metazoa</taxon>
        <taxon>Chordata</taxon>
        <taxon>Craniata</taxon>
        <taxon>Vertebrata</taxon>
        <taxon>Euteleostomi</taxon>
        <taxon>Actinopterygii</taxon>
        <taxon>Neopterygii</taxon>
        <taxon>Teleostei</taxon>
        <taxon>Neoteleostei</taxon>
        <taxon>Acanthomorphata</taxon>
        <taxon>Eupercaria</taxon>
        <taxon>Perciformes</taxon>
        <taxon>Cottioidei</taxon>
        <taxon>Cottales</taxon>
        <taxon>Liparidae</taxon>
        <taxon>Liparis</taxon>
    </lineage>
</organism>
<name>A0A4Z2IIX6_9TELE</name>
<evidence type="ECO:0000313" key="1">
    <source>
        <dbReference type="EMBL" id="TNN77711.1"/>
    </source>
</evidence>
<comment type="caution">
    <text evidence="1">The sequence shown here is derived from an EMBL/GenBank/DDBJ whole genome shotgun (WGS) entry which is preliminary data.</text>
</comment>
<accession>A0A4Z2IIX6</accession>
<keyword evidence="2" id="KW-1185">Reference proteome</keyword>
<protein>
    <submittedName>
        <fullName evidence="1">Uncharacterized protein</fullName>
    </submittedName>
</protein>